<name>A0A4Y2MH09_ARAVE</name>
<evidence type="ECO:0000313" key="1">
    <source>
        <dbReference type="EMBL" id="GBN25660.1"/>
    </source>
</evidence>
<dbReference type="OrthoDB" id="6626910at2759"/>
<comment type="caution">
    <text evidence="1">The sequence shown here is derived from an EMBL/GenBank/DDBJ whole genome shotgun (WGS) entry which is preliminary data.</text>
</comment>
<evidence type="ECO:0000313" key="2">
    <source>
        <dbReference type="Proteomes" id="UP000499080"/>
    </source>
</evidence>
<dbReference type="EMBL" id="BGPR01007271">
    <property type="protein sequence ID" value="GBN25660.1"/>
    <property type="molecule type" value="Genomic_DNA"/>
</dbReference>
<protein>
    <recommendedName>
        <fullName evidence="3">CCHC-type domain-containing protein</fullName>
    </recommendedName>
</protein>
<sequence>MIYNVHVGVPESEIQEAIKNYMLIDTELKLHFKFRGKSSKFQNWVFETPAAEFSILAKFNKIPIRWQMHRLGEFYHYKLCHYCQSFGHTTKDCTYTTPSCGYCAGYHLTRDCSHEFISCVNCFNSNQDLGTTIPIWHHTRHSSCPCLQREIKKYITSRDYA</sequence>
<accession>A0A4Y2MH09</accession>
<dbReference type="AlphaFoldDB" id="A0A4Y2MH09"/>
<proteinExistence type="predicted"/>
<dbReference type="Proteomes" id="UP000499080">
    <property type="component" value="Unassembled WGS sequence"/>
</dbReference>
<organism evidence="1 2">
    <name type="scientific">Araneus ventricosus</name>
    <name type="common">Orbweaver spider</name>
    <name type="synonym">Epeira ventricosa</name>
    <dbReference type="NCBI Taxonomy" id="182803"/>
    <lineage>
        <taxon>Eukaryota</taxon>
        <taxon>Metazoa</taxon>
        <taxon>Ecdysozoa</taxon>
        <taxon>Arthropoda</taxon>
        <taxon>Chelicerata</taxon>
        <taxon>Arachnida</taxon>
        <taxon>Araneae</taxon>
        <taxon>Araneomorphae</taxon>
        <taxon>Entelegynae</taxon>
        <taxon>Araneoidea</taxon>
        <taxon>Araneidae</taxon>
        <taxon>Araneus</taxon>
    </lineage>
</organism>
<reference evidence="1 2" key="1">
    <citation type="journal article" date="2019" name="Sci. Rep.">
        <title>Orb-weaving spider Araneus ventricosus genome elucidates the spidroin gene catalogue.</title>
        <authorList>
            <person name="Kono N."/>
            <person name="Nakamura H."/>
            <person name="Ohtoshi R."/>
            <person name="Moran D.A.P."/>
            <person name="Shinohara A."/>
            <person name="Yoshida Y."/>
            <person name="Fujiwara M."/>
            <person name="Mori M."/>
            <person name="Tomita M."/>
            <person name="Arakawa K."/>
        </authorList>
    </citation>
    <scope>NUCLEOTIDE SEQUENCE [LARGE SCALE GENOMIC DNA]</scope>
</reference>
<gene>
    <name evidence="1" type="ORF">AVEN_66155_1</name>
</gene>
<evidence type="ECO:0008006" key="3">
    <source>
        <dbReference type="Google" id="ProtNLM"/>
    </source>
</evidence>
<keyword evidence="2" id="KW-1185">Reference proteome</keyword>